<reference evidence="2 3" key="1">
    <citation type="submission" date="2017-09" db="EMBL/GenBank/DDBJ databases">
        <authorList>
            <consortium name="International Durum Wheat Genome Sequencing Consortium (IDWGSC)"/>
            <person name="Milanesi L."/>
        </authorList>
    </citation>
    <scope>NUCLEOTIDE SEQUENCE [LARGE SCALE GENOMIC DNA]</scope>
    <source>
        <strain evidence="3">cv. Svevo</strain>
    </source>
</reference>
<evidence type="ECO:0000313" key="2">
    <source>
        <dbReference type="EMBL" id="VAH84889.1"/>
    </source>
</evidence>
<evidence type="ECO:0000256" key="1">
    <source>
        <dbReference type="SAM" id="MobiDB-lite"/>
    </source>
</evidence>
<dbReference type="AlphaFoldDB" id="A0A9R1QWB8"/>
<dbReference type="Gramene" id="TRITD3Bv1G257320.2">
    <property type="protein sequence ID" value="TRITD3Bv1G257320.2"/>
    <property type="gene ID" value="TRITD3Bv1G257320"/>
</dbReference>
<accession>A0A9R1QWB8</accession>
<protein>
    <submittedName>
        <fullName evidence="2">Uncharacterized protein</fullName>
    </submittedName>
</protein>
<evidence type="ECO:0000313" key="3">
    <source>
        <dbReference type="Proteomes" id="UP000324705"/>
    </source>
</evidence>
<keyword evidence="3" id="KW-1185">Reference proteome</keyword>
<dbReference type="Proteomes" id="UP000324705">
    <property type="component" value="Chromosome 3B"/>
</dbReference>
<dbReference type="EMBL" id="LT934116">
    <property type="protein sequence ID" value="VAH84889.1"/>
    <property type="molecule type" value="Genomic_DNA"/>
</dbReference>
<organism evidence="2 3">
    <name type="scientific">Triticum turgidum subsp. durum</name>
    <name type="common">Durum wheat</name>
    <name type="synonym">Triticum durum</name>
    <dbReference type="NCBI Taxonomy" id="4567"/>
    <lineage>
        <taxon>Eukaryota</taxon>
        <taxon>Viridiplantae</taxon>
        <taxon>Streptophyta</taxon>
        <taxon>Embryophyta</taxon>
        <taxon>Tracheophyta</taxon>
        <taxon>Spermatophyta</taxon>
        <taxon>Magnoliopsida</taxon>
        <taxon>Liliopsida</taxon>
        <taxon>Poales</taxon>
        <taxon>Poaceae</taxon>
        <taxon>BOP clade</taxon>
        <taxon>Pooideae</taxon>
        <taxon>Triticodae</taxon>
        <taxon>Triticeae</taxon>
        <taxon>Triticinae</taxon>
        <taxon>Triticum</taxon>
    </lineage>
</organism>
<proteinExistence type="predicted"/>
<feature type="region of interest" description="Disordered" evidence="1">
    <location>
        <begin position="1"/>
        <end position="21"/>
    </location>
</feature>
<name>A0A9R1QWB8_TRITD</name>
<sequence>MANAPVSPKGGGPYNMKKTIRTKGSDGDLPECFFPPREVLRVLKGINKTRRKLTICRLKRFGCINELIQDKIAMGTIVLYSTGSSMFSVPQSPIGVMDVDACLSQQSDVLLLDLQQHATTALRQAKGRELADDRSHIMMCFRR</sequence>
<gene>
    <name evidence="2" type="ORF">TRITD_3Bv1G257320</name>
</gene>